<organism evidence="2 3">
    <name type="scientific">Segatella copri</name>
    <dbReference type="NCBI Taxonomy" id="165179"/>
    <lineage>
        <taxon>Bacteria</taxon>
        <taxon>Pseudomonadati</taxon>
        <taxon>Bacteroidota</taxon>
        <taxon>Bacteroidia</taxon>
        <taxon>Bacteroidales</taxon>
        <taxon>Prevotellaceae</taxon>
        <taxon>Segatella</taxon>
    </lineage>
</organism>
<feature type="signal peptide" evidence="1">
    <location>
        <begin position="1"/>
        <end position="20"/>
    </location>
</feature>
<evidence type="ECO:0000256" key="1">
    <source>
        <dbReference type="SAM" id="SignalP"/>
    </source>
</evidence>
<dbReference type="AlphaFoldDB" id="A0A6I2TV68"/>
<comment type="caution">
    <text evidence="2">The sequence shown here is derived from an EMBL/GenBank/DDBJ whole genome shotgun (WGS) entry which is preliminary data.</text>
</comment>
<evidence type="ECO:0000313" key="3">
    <source>
        <dbReference type="Proteomes" id="UP000450161"/>
    </source>
</evidence>
<dbReference type="EMBL" id="VUNF01000013">
    <property type="protein sequence ID" value="MST77641.1"/>
    <property type="molecule type" value="Genomic_DNA"/>
</dbReference>
<reference evidence="2 3" key="1">
    <citation type="submission" date="2019-08" db="EMBL/GenBank/DDBJ databases">
        <title>In-depth cultivation of the pig gut microbiome towards novel bacterial diversity and tailored functional studies.</title>
        <authorList>
            <person name="Wylensek D."/>
            <person name="Hitch T.C.A."/>
            <person name="Clavel T."/>
        </authorList>
    </citation>
    <scope>NUCLEOTIDE SEQUENCE [LARGE SCALE GENOMIC DNA]</scope>
    <source>
        <strain evidence="2 3">LKV-178-WT-2C</strain>
    </source>
</reference>
<name>A0A6I2TV68_9BACT</name>
<dbReference type="Proteomes" id="UP000450161">
    <property type="component" value="Unassembled WGS sequence"/>
</dbReference>
<keyword evidence="1" id="KW-0732">Signal</keyword>
<evidence type="ECO:0000313" key="2">
    <source>
        <dbReference type="EMBL" id="MST77641.1"/>
    </source>
</evidence>
<protein>
    <submittedName>
        <fullName evidence="2">Uncharacterized protein</fullName>
    </submittedName>
</protein>
<accession>A0A6I2TV68</accession>
<proteinExistence type="predicted"/>
<dbReference type="RefSeq" id="WP_154481046.1">
    <property type="nucleotide sequence ID" value="NZ_VUNF01000013.1"/>
</dbReference>
<feature type="chain" id="PRO_5026344851" evidence="1">
    <location>
        <begin position="21"/>
        <end position="251"/>
    </location>
</feature>
<sequence length="251" mass="28074">MRIRNIFTACLLLPALTISAQTNSNVEEKKKEINSIKKNSQYIYAEATAATEQEAKDLAEELLYQEINEWVATQKKLRQSNELLISDRKELWTNVSLTRGNMFRSFIYVKKSNIQSADNTEVMTNANPMTPEQDEAATKAAKGKKQEEKAENLESTAEVIYPAVVMDIAACTEYSDMANKIKQYQQEGKIGSYARYAQLSKPEINYLAIYNKAGKVVAVLTPGDSRINVKTQKADKISNYSGCGAIGFTVK</sequence>
<gene>
    <name evidence="2" type="ORF">FYJ72_08095</name>
</gene>